<proteinExistence type="predicted"/>
<dbReference type="PROSITE" id="PS50995">
    <property type="entry name" value="HTH_MARR_2"/>
    <property type="match status" value="1"/>
</dbReference>
<dbReference type="EMBL" id="JAGSNF010000002">
    <property type="protein sequence ID" value="MBR7742025.1"/>
    <property type="molecule type" value="Genomic_DNA"/>
</dbReference>
<dbReference type="Gene3D" id="1.10.10.10">
    <property type="entry name" value="Winged helix-like DNA-binding domain superfamily/Winged helix DNA-binding domain"/>
    <property type="match status" value="1"/>
</dbReference>
<dbReference type="RefSeq" id="WP_211601199.1">
    <property type="nucleotide sequence ID" value="NZ_JAGSNF010000002.1"/>
</dbReference>
<dbReference type="AlphaFoldDB" id="A0A941HYN0"/>
<dbReference type="InterPro" id="IPR036388">
    <property type="entry name" value="WH-like_DNA-bd_sf"/>
</dbReference>
<dbReference type="Pfam" id="PF12802">
    <property type="entry name" value="MarR_2"/>
    <property type="match status" value="1"/>
</dbReference>
<dbReference type="InterPro" id="IPR039422">
    <property type="entry name" value="MarR/SlyA-like"/>
</dbReference>
<reference evidence="2" key="1">
    <citation type="submission" date="2021-04" db="EMBL/GenBank/DDBJ databases">
        <title>Phycicoccus avicenniae sp. nov., a novel endophytic actinomycetes isolated from branch of Avicennia mariana.</title>
        <authorList>
            <person name="Tuo L."/>
        </authorList>
    </citation>
    <scope>NUCLEOTIDE SEQUENCE</scope>
    <source>
        <strain evidence="2">BSK3Z-2</strain>
    </source>
</reference>
<name>A0A941HYN0_9MICO</name>
<dbReference type="InterPro" id="IPR000835">
    <property type="entry name" value="HTH_MarR-typ"/>
</dbReference>
<dbReference type="GO" id="GO:0006950">
    <property type="term" value="P:response to stress"/>
    <property type="evidence" value="ECO:0007669"/>
    <property type="project" value="TreeGrafter"/>
</dbReference>
<dbReference type="Proteomes" id="UP000677016">
    <property type="component" value="Unassembled WGS sequence"/>
</dbReference>
<gene>
    <name evidence="2" type="ORF">KC207_01795</name>
</gene>
<feature type="domain" description="HTH marR-type" evidence="1">
    <location>
        <begin position="7"/>
        <end position="137"/>
    </location>
</feature>
<dbReference type="InterPro" id="IPR036390">
    <property type="entry name" value="WH_DNA-bd_sf"/>
</dbReference>
<protein>
    <submittedName>
        <fullName evidence="2">MarR family transcriptional regulator</fullName>
    </submittedName>
</protein>
<organism evidence="2 3">
    <name type="scientific">Phycicoccus avicenniae</name>
    <dbReference type="NCBI Taxonomy" id="2828860"/>
    <lineage>
        <taxon>Bacteria</taxon>
        <taxon>Bacillati</taxon>
        <taxon>Actinomycetota</taxon>
        <taxon>Actinomycetes</taxon>
        <taxon>Micrococcales</taxon>
        <taxon>Intrasporangiaceae</taxon>
        <taxon>Phycicoccus</taxon>
    </lineage>
</organism>
<keyword evidence="3" id="KW-1185">Reference proteome</keyword>
<accession>A0A941HYN0</accession>
<sequence>MASPTPAVRAEQLLWDLVYAYDDAYERAALEVGLSAAQACVLEHLVDGPATMGRLADEMLCDASNITQLVARLEARTWVERGADPTDRRVKRVALTPAGRRARREVHRRFRLPADRIGRLDPAQQEQLAGLLALMTDPDPERV</sequence>
<evidence type="ECO:0000313" key="3">
    <source>
        <dbReference type="Proteomes" id="UP000677016"/>
    </source>
</evidence>
<dbReference type="PANTHER" id="PTHR33164">
    <property type="entry name" value="TRANSCRIPTIONAL REGULATOR, MARR FAMILY"/>
    <property type="match status" value="1"/>
</dbReference>
<evidence type="ECO:0000259" key="1">
    <source>
        <dbReference type="PROSITE" id="PS50995"/>
    </source>
</evidence>
<dbReference type="SUPFAM" id="SSF46785">
    <property type="entry name" value="Winged helix' DNA-binding domain"/>
    <property type="match status" value="1"/>
</dbReference>
<evidence type="ECO:0000313" key="2">
    <source>
        <dbReference type="EMBL" id="MBR7742025.1"/>
    </source>
</evidence>
<dbReference type="SMART" id="SM00347">
    <property type="entry name" value="HTH_MARR"/>
    <property type="match status" value="1"/>
</dbReference>
<dbReference type="GO" id="GO:0003700">
    <property type="term" value="F:DNA-binding transcription factor activity"/>
    <property type="evidence" value="ECO:0007669"/>
    <property type="project" value="InterPro"/>
</dbReference>
<dbReference type="PANTHER" id="PTHR33164:SF99">
    <property type="entry name" value="MARR FAMILY REGULATORY PROTEIN"/>
    <property type="match status" value="1"/>
</dbReference>
<comment type="caution">
    <text evidence="2">The sequence shown here is derived from an EMBL/GenBank/DDBJ whole genome shotgun (WGS) entry which is preliminary data.</text>
</comment>